<reference evidence="2 3" key="1">
    <citation type="journal article" date="2010" name="Nature">
        <title>The Ectocarpus genome and the independent evolution of multicellularity in brown algae.</title>
        <authorList>
            <person name="Cock J.M."/>
            <person name="Sterck L."/>
            <person name="Rouze P."/>
            <person name="Scornet D."/>
            <person name="Allen A.E."/>
            <person name="Amoutzias G."/>
            <person name="Anthouard V."/>
            <person name="Artiguenave F."/>
            <person name="Aury J.M."/>
            <person name="Badger J.H."/>
            <person name="Beszteri B."/>
            <person name="Billiau K."/>
            <person name="Bonnet E."/>
            <person name="Bothwell J.H."/>
            <person name="Bowler C."/>
            <person name="Boyen C."/>
            <person name="Brownlee C."/>
            <person name="Carrano C.J."/>
            <person name="Charrier B."/>
            <person name="Cho G.Y."/>
            <person name="Coelho S.M."/>
            <person name="Collen J."/>
            <person name="Corre E."/>
            <person name="Da Silva C."/>
            <person name="Delage L."/>
            <person name="Delaroque N."/>
            <person name="Dittami S.M."/>
            <person name="Doulbeau S."/>
            <person name="Elias M."/>
            <person name="Farnham G."/>
            <person name="Gachon C.M."/>
            <person name="Gschloessl B."/>
            <person name="Heesch S."/>
            <person name="Jabbari K."/>
            <person name="Jubin C."/>
            <person name="Kawai H."/>
            <person name="Kimura K."/>
            <person name="Kloareg B."/>
            <person name="Kupper F.C."/>
            <person name="Lang D."/>
            <person name="Le Bail A."/>
            <person name="Leblanc C."/>
            <person name="Lerouge P."/>
            <person name="Lohr M."/>
            <person name="Lopez P.J."/>
            <person name="Martens C."/>
            <person name="Maumus F."/>
            <person name="Michel G."/>
            <person name="Miranda-Saavedra D."/>
            <person name="Morales J."/>
            <person name="Moreau H."/>
            <person name="Motomura T."/>
            <person name="Nagasato C."/>
            <person name="Napoli C.A."/>
            <person name="Nelson D.R."/>
            <person name="Nyvall-Collen P."/>
            <person name="Peters A.F."/>
            <person name="Pommier C."/>
            <person name="Potin P."/>
            <person name="Poulain J."/>
            <person name="Quesneville H."/>
            <person name="Read B."/>
            <person name="Rensing S.A."/>
            <person name="Ritter A."/>
            <person name="Rousvoal S."/>
            <person name="Samanta M."/>
            <person name="Samson G."/>
            <person name="Schroeder D.C."/>
            <person name="Segurens B."/>
            <person name="Strittmatter M."/>
            <person name="Tonon T."/>
            <person name="Tregear J.W."/>
            <person name="Valentin K."/>
            <person name="von Dassow P."/>
            <person name="Yamagishi T."/>
            <person name="Van de Peer Y."/>
            <person name="Wincker P."/>
        </authorList>
    </citation>
    <scope>NUCLEOTIDE SEQUENCE [LARGE SCALE GENOMIC DNA]</scope>
    <source>
        <strain evidence="3">Ec32 / CCAP1310/4</strain>
    </source>
</reference>
<proteinExistence type="predicted"/>
<feature type="compositionally biased region" description="Low complexity" evidence="1">
    <location>
        <begin position="1"/>
        <end position="14"/>
    </location>
</feature>
<evidence type="ECO:0000313" key="2">
    <source>
        <dbReference type="EMBL" id="CBN77889.1"/>
    </source>
</evidence>
<organism evidence="2 3">
    <name type="scientific">Ectocarpus siliculosus</name>
    <name type="common">Brown alga</name>
    <name type="synonym">Conferva siliculosa</name>
    <dbReference type="NCBI Taxonomy" id="2880"/>
    <lineage>
        <taxon>Eukaryota</taxon>
        <taxon>Sar</taxon>
        <taxon>Stramenopiles</taxon>
        <taxon>Ochrophyta</taxon>
        <taxon>PX clade</taxon>
        <taxon>Phaeophyceae</taxon>
        <taxon>Ectocarpales</taxon>
        <taxon>Ectocarpaceae</taxon>
        <taxon>Ectocarpus</taxon>
    </lineage>
</organism>
<dbReference type="InParanoid" id="D8LSW2"/>
<dbReference type="OrthoDB" id="10422503at2759"/>
<gene>
    <name evidence="2" type="ORF">Esi_0077_0043</name>
</gene>
<evidence type="ECO:0000256" key="1">
    <source>
        <dbReference type="SAM" id="MobiDB-lite"/>
    </source>
</evidence>
<protein>
    <submittedName>
        <fullName evidence="2">Uncharacterized protein</fullName>
    </submittedName>
</protein>
<sequence>MGSVRQADQTSQGQASGGGQRPTASSREQQQSQHVEEGGNVAHQSGNLMAEAMKRGGILGWGSYLTFAWAGPFLKLGSTVTLKEEHLEGIYDKHESHRN</sequence>
<feature type="region of interest" description="Disordered" evidence="1">
    <location>
        <begin position="1"/>
        <end position="47"/>
    </location>
</feature>
<dbReference type="AlphaFoldDB" id="D8LSW2"/>
<dbReference type="EMBL" id="FN649760">
    <property type="protein sequence ID" value="CBN77889.1"/>
    <property type="molecule type" value="Genomic_DNA"/>
</dbReference>
<name>D8LSW2_ECTSI</name>
<evidence type="ECO:0000313" key="3">
    <source>
        <dbReference type="Proteomes" id="UP000002630"/>
    </source>
</evidence>
<accession>D8LSW2</accession>
<feature type="compositionally biased region" description="Polar residues" evidence="1">
    <location>
        <begin position="22"/>
        <end position="33"/>
    </location>
</feature>
<dbReference type="Proteomes" id="UP000002630">
    <property type="component" value="Unassembled WGS sequence"/>
</dbReference>
<keyword evidence="3" id="KW-1185">Reference proteome</keyword>